<dbReference type="AlphaFoldDB" id="A0A519BKZ4"/>
<dbReference type="Proteomes" id="UP000319296">
    <property type="component" value="Unassembled WGS sequence"/>
</dbReference>
<proteinExistence type="predicted"/>
<gene>
    <name evidence="1" type="ORF">EVG15_08885</name>
</gene>
<name>A0A519BKZ4_9DELT</name>
<reference evidence="1 2" key="1">
    <citation type="journal article" date="2019" name="ISME J.">
        <title>Insights into ecological role of a new deltaproteobacterial order Candidatus Acidulodesulfobacterales by metagenomics and metatranscriptomics.</title>
        <authorList>
            <person name="Tan S."/>
            <person name="Liu J."/>
            <person name="Fang Y."/>
            <person name="Hedlund B.P."/>
            <person name="Lian Z.H."/>
            <person name="Huang L.Y."/>
            <person name="Li J.T."/>
            <person name="Huang L.N."/>
            <person name="Li W.J."/>
            <person name="Jiang H.C."/>
            <person name="Dong H.L."/>
            <person name="Shu W.S."/>
        </authorList>
    </citation>
    <scope>NUCLEOTIDE SEQUENCE [LARGE SCALE GENOMIC DNA]</scope>
    <source>
        <strain evidence="1">AP1</strain>
    </source>
</reference>
<sequence>MALLVANEKNYCNTKNDIKKIWQADKILNGLEKINPNFYPIPLVEKENAKELIIRFNNY</sequence>
<comment type="caution">
    <text evidence="1">The sequence shown here is derived from an EMBL/GenBank/DDBJ whole genome shotgun (WGS) entry which is preliminary data.</text>
</comment>
<dbReference type="EMBL" id="SGBB01000019">
    <property type="protein sequence ID" value="RZD17906.1"/>
    <property type="molecule type" value="Genomic_DNA"/>
</dbReference>
<protein>
    <submittedName>
        <fullName evidence="1">Uncharacterized protein</fullName>
    </submittedName>
</protein>
<evidence type="ECO:0000313" key="2">
    <source>
        <dbReference type="Proteomes" id="UP000319296"/>
    </source>
</evidence>
<organism evidence="1 2">
    <name type="scientific">Candidatus Acididesulfobacter diazotrophicus</name>
    <dbReference type="NCBI Taxonomy" id="2597226"/>
    <lineage>
        <taxon>Bacteria</taxon>
        <taxon>Deltaproteobacteria</taxon>
        <taxon>Candidatus Acidulodesulfobacterales</taxon>
        <taxon>Candidatus Acididesulfobacter</taxon>
    </lineage>
</organism>
<evidence type="ECO:0000313" key="1">
    <source>
        <dbReference type="EMBL" id="RZD17906.1"/>
    </source>
</evidence>
<accession>A0A519BKZ4</accession>